<keyword evidence="1" id="KW-0812">Transmembrane</keyword>
<name>A0A4V6Y1T7_9BACT</name>
<proteinExistence type="predicted"/>
<evidence type="ECO:0000313" key="3">
    <source>
        <dbReference type="Proteomes" id="UP000304900"/>
    </source>
</evidence>
<keyword evidence="3" id="KW-1185">Reference proteome</keyword>
<dbReference type="RefSeq" id="WP_137344096.1">
    <property type="nucleotide sequence ID" value="NZ_SZVO01000024.1"/>
</dbReference>
<accession>A0A4V6Y1T7</accession>
<evidence type="ECO:0008006" key="4">
    <source>
        <dbReference type="Google" id="ProtNLM"/>
    </source>
</evidence>
<keyword evidence="1" id="KW-1133">Transmembrane helix</keyword>
<dbReference type="AlphaFoldDB" id="A0A4V6Y1T7"/>
<feature type="transmembrane region" description="Helical" evidence="1">
    <location>
        <begin position="5"/>
        <end position="23"/>
    </location>
</feature>
<dbReference type="EMBL" id="SZVO01000024">
    <property type="protein sequence ID" value="TKT86503.1"/>
    <property type="molecule type" value="Genomic_DNA"/>
</dbReference>
<dbReference type="Proteomes" id="UP000304900">
    <property type="component" value="Unassembled WGS sequence"/>
</dbReference>
<gene>
    <name evidence="2" type="ORF">FDK13_31975</name>
</gene>
<organism evidence="2 3">
    <name type="scientific">Dyadobacter frigoris</name>
    <dbReference type="NCBI Taxonomy" id="2576211"/>
    <lineage>
        <taxon>Bacteria</taxon>
        <taxon>Pseudomonadati</taxon>
        <taxon>Bacteroidota</taxon>
        <taxon>Cytophagia</taxon>
        <taxon>Cytophagales</taxon>
        <taxon>Spirosomataceae</taxon>
        <taxon>Dyadobacter</taxon>
    </lineage>
</organism>
<sequence length="73" mass="8277">MRTIILGVLLLLIGIMLFIFNHYDFVTFGKIIHVGNLKIARENDHLLEWSPWLGIAVSLVGVFTMAIGILNRK</sequence>
<evidence type="ECO:0000256" key="1">
    <source>
        <dbReference type="SAM" id="Phobius"/>
    </source>
</evidence>
<dbReference type="OrthoDB" id="1247025at2"/>
<reference evidence="2 3" key="1">
    <citation type="submission" date="2019-05" db="EMBL/GenBank/DDBJ databases">
        <title>Dyadobacter AR-3-8 sp. nov., isolated from arctic soil.</title>
        <authorList>
            <person name="Chaudhary D.K."/>
        </authorList>
    </citation>
    <scope>NUCLEOTIDE SEQUENCE [LARGE SCALE GENOMIC DNA]</scope>
    <source>
        <strain evidence="2 3">AR-3-8</strain>
    </source>
</reference>
<comment type="caution">
    <text evidence="2">The sequence shown here is derived from an EMBL/GenBank/DDBJ whole genome shotgun (WGS) entry which is preliminary data.</text>
</comment>
<evidence type="ECO:0000313" key="2">
    <source>
        <dbReference type="EMBL" id="TKT86503.1"/>
    </source>
</evidence>
<feature type="transmembrane region" description="Helical" evidence="1">
    <location>
        <begin position="52"/>
        <end position="70"/>
    </location>
</feature>
<protein>
    <recommendedName>
        <fullName evidence="4">DUF3185 family protein</fullName>
    </recommendedName>
</protein>
<keyword evidence="1" id="KW-0472">Membrane</keyword>